<dbReference type="Gene3D" id="2.60.40.420">
    <property type="entry name" value="Cupredoxins - blue copper proteins"/>
    <property type="match status" value="2"/>
</dbReference>
<evidence type="ECO:0000313" key="7">
    <source>
        <dbReference type="Proteomes" id="UP000249166"/>
    </source>
</evidence>
<feature type="domain" description="Plastocyanin-like" evidence="5">
    <location>
        <begin position="464"/>
        <end position="578"/>
    </location>
</feature>
<dbReference type="GO" id="GO:0005507">
    <property type="term" value="F:copper ion binding"/>
    <property type="evidence" value="ECO:0007669"/>
    <property type="project" value="InterPro"/>
</dbReference>
<dbReference type="OrthoDB" id="345021at2"/>
<reference evidence="6 7" key="1">
    <citation type="submission" date="2018-04" db="EMBL/GenBank/DDBJ databases">
        <title>Bacteria isolated from cave deposits of Manipur.</title>
        <authorList>
            <person name="Sahoo D."/>
            <person name="Sarangthem I."/>
            <person name="Nandeibam J."/>
        </authorList>
    </citation>
    <scope>NUCLEOTIDE SEQUENCE [LARGE SCALE GENOMIC DNA]</scope>
    <source>
        <strain evidence="7">mrc11</strain>
    </source>
</reference>
<dbReference type="RefSeq" id="WP_111902708.1">
    <property type="nucleotide sequence ID" value="NZ_QLNP01000062.1"/>
</dbReference>
<keyword evidence="1" id="KW-0479">Metal-binding</keyword>
<dbReference type="InterPro" id="IPR045087">
    <property type="entry name" value="Cu-oxidase_fam"/>
</dbReference>
<evidence type="ECO:0000256" key="4">
    <source>
        <dbReference type="SAM" id="MobiDB-lite"/>
    </source>
</evidence>
<accession>A0A328HHZ3</accession>
<evidence type="ECO:0000256" key="2">
    <source>
        <dbReference type="ARBA" id="ARBA00023002"/>
    </source>
</evidence>
<keyword evidence="3" id="KW-0186">Copper</keyword>
<proteinExistence type="predicted"/>
<gene>
    <name evidence="6" type="ORF">DBZ45_04255</name>
</gene>
<keyword evidence="2" id="KW-0560">Oxidoreductase</keyword>
<evidence type="ECO:0000313" key="6">
    <source>
        <dbReference type="EMBL" id="RAM38238.1"/>
    </source>
</evidence>
<evidence type="ECO:0000259" key="5">
    <source>
        <dbReference type="Pfam" id="PF07732"/>
    </source>
</evidence>
<dbReference type="Proteomes" id="UP000249166">
    <property type="component" value="Unassembled WGS sequence"/>
</dbReference>
<dbReference type="GO" id="GO:0016491">
    <property type="term" value="F:oxidoreductase activity"/>
    <property type="evidence" value="ECO:0007669"/>
    <property type="project" value="UniProtKB-KW"/>
</dbReference>
<comment type="caution">
    <text evidence="6">The sequence shown here is derived from an EMBL/GenBank/DDBJ whole genome shotgun (WGS) entry which is preliminary data.</text>
</comment>
<name>A0A328HHZ3_ARTGO</name>
<dbReference type="AlphaFoldDB" id="A0A328HHZ3"/>
<organism evidence="6 7">
    <name type="scientific">Arthrobacter globiformis</name>
    <dbReference type="NCBI Taxonomy" id="1665"/>
    <lineage>
        <taxon>Bacteria</taxon>
        <taxon>Bacillati</taxon>
        <taxon>Actinomycetota</taxon>
        <taxon>Actinomycetes</taxon>
        <taxon>Micrococcales</taxon>
        <taxon>Micrococcaceae</taxon>
        <taxon>Arthrobacter</taxon>
    </lineage>
</organism>
<dbReference type="PANTHER" id="PTHR11709:SF394">
    <property type="entry name" value="FI03373P-RELATED"/>
    <property type="match status" value="1"/>
</dbReference>
<dbReference type="SUPFAM" id="SSF49503">
    <property type="entry name" value="Cupredoxins"/>
    <property type="match status" value="3"/>
</dbReference>
<feature type="domain" description="Plastocyanin-like" evidence="5">
    <location>
        <begin position="95"/>
        <end position="182"/>
    </location>
</feature>
<dbReference type="PANTHER" id="PTHR11709">
    <property type="entry name" value="MULTI-COPPER OXIDASE"/>
    <property type="match status" value="1"/>
</dbReference>
<feature type="region of interest" description="Disordered" evidence="4">
    <location>
        <begin position="254"/>
        <end position="277"/>
    </location>
</feature>
<evidence type="ECO:0000256" key="1">
    <source>
        <dbReference type="ARBA" id="ARBA00022723"/>
    </source>
</evidence>
<dbReference type="InterPro" id="IPR008972">
    <property type="entry name" value="Cupredoxin"/>
</dbReference>
<protein>
    <submittedName>
        <fullName evidence="6">Copper resistance protein</fullName>
    </submittedName>
</protein>
<dbReference type="Pfam" id="PF07732">
    <property type="entry name" value="Cu-oxidase_3"/>
    <property type="match status" value="2"/>
</dbReference>
<dbReference type="EMBL" id="QLNP01000062">
    <property type="protein sequence ID" value="RAM38238.1"/>
    <property type="molecule type" value="Genomic_DNA"/>
</dbReference>
<dbReference type="InterPro" id="IPR011707">
    <property type="entry name" value="Cu-oxidase-like_N"/>
</dbReference>
<sequence length="782" mass="86492">MAILDIHINDGFVPMVDGSLVYHRGFGDRRTALNEPNPALAISPRVITANGRVVVSRTYPLGAPVPPHGRPSPLRPDPAFPRQFLARQGYWASFFPPRTLIAESGSTIEIMLHNNLAQPHEMRFHRAGAGGADVGSGPVAPGKSKLLRFPAPLPGTYLYTDPGNQPVERTLGLYGALVVIDPRNAWRLAPGKAEFERQWLWLCHDVDSNWARIASKGQRVDPVATPAVPDYFTINGYSGFQSLALTTDTEFNSRRKEDTLPSGHPRETDVRNFSANPSAGAIRTGHLMRMLNAGIADHQLHYHGNHVWTVRANGIDFPRSNGRVSPQGDVVLQQWEDTIQLQPLERKEAMLPVRRPPEVIDQVWNARTEDWTYPMHCHAEPSQTARGGLYPGGLLADWVLAAQPVPDQGTPPTAAGSHHTFRSQVDFASDQPHEGSPETEFPLRPGVSLELDFFNRKFEFPDGSEHEMWSFEGNDFGRQIPGTTVRMQEGQLFQSTIKPSKRVHTVHWHGIEPDPRNDGVGHTSFEVTGHYTYQWRPDVAEAGNPNRGSAGTYFYHCHVNTPLHVQMGMFGAIVVDPAPNPAKPAPAGTRRHSFEGQLYDIATETMIAPYSIDPRWHELNHAAGLNGEDAGLNRFEPRHFFLLGGNIPNRPRGDDIVWAISQMRANVVRNGKYPTLVRMVNVDYFPTLTRITDAAGRPAKIAELVAHDGRPFWTTPSPTGPAVQPSVAGQPLLTNIIKSGAAEKFDFLLRPPAAGKYTISIDFLHWITSEVLATRTVTVTAA</sequence>
<feature type="compositionally biased region" description="Basic and acidic residues" evidence="4">
    <location>
        <begin position="254"/>
        <end position="270"/>
    </location>
</feature>
<evidence type="ECO:0000256" key="3">
    <source>
        <dbReference type="ARBA" id="ARBA00023008"/>
    </source>
</evidence>